<protein>
    <submittedName>
        <fullName evidence="1">DUF6221 family protein</fullName>
    </submittedName>
</protein>
<evidence type="ECO:0000313" key="2">
    <source>
        <dbReference type="Proteomes" id="UP001330812"/>
    </source>
</evidence>
<dbReference type="Proteomes" id="UP001330812">
    <property type="component" value="Chromosome"/>
</dbReference>
<dbReference type="EMBL" id="CP142149">
    <property type="protein sequence ID" value="WSE26124.1"/>
    <property type="molecule type" value="Genomic_DNA"/>
</dbReference>
<dbReference type="RefSeq" id="WP_326565092.1">
    <property type="nucleotide sequence ID" value="NZ_CP142149.1"/>
</dbReference>
<dbReference type="InterPro" id="IPR046193">
    <property type="entry name" value="DUF6221"/>
</dbReference>
<accession>A0ABZ1HW45</accession>
<gene>
    <name evidence="1" type="ORF">VSH64_24935</name>
</gene>
<dbReference type="Pfam" id="PF19730">
    <property type="entry name" value="DUF6221"/>
    <property type="match status" value="1"/>
</dbReference>
<evidence type="ECO:0000313" key="1">
    <source>
        <dbReference type="EMBL" id="WSE26124.1"/>
    </source>
</evidence>
<name>A0ABZ1HW45_9PSEU</name>
<sequence length="128" mass="14694">MDDLIAFLRARLDEDERIAKTADPGPWHADGGGIHKGHTTDEVVDYAGDNAEHIARHDPARVLAEVAAKRLIIELHQPDHKQRDCGTCMSRKIGYQEDWIEEEWPCKTLCLLALPYADHPDYREEWRP</sequence>
<organism evidence="1 2">
    <name type="scientific">Amycolatopsis rhabdoformis</name>
    <dbReference type="NCBI Taxonomy" id="1448059"/>
    <lineage>
        <taxon>Bacteria</taxon>
        <taxon>Bacillati</taxon>
        <taxon>Actinomycetota</taxon>
        <taxon>Actinomycetes</taxon>
        <taxon>Pseudonocardiales</taxon>
        <taxon>Pseudonocardiaceae</taxon>
        <taxon>Amycolatopsis</taxon>
    </lineage>
</organism>
<proteinExistence type="predicted"/>
<reference evidence="1 2" key="1">
    <citation type="journal article" date="2015" name="Int. J. Syst. Evol. Microbiol.">
        <title>Amycolatopsis rhabdoformis sp. nov., an actinomycete isolated from a tropical forest soil.</title>
        <authorList>
            <person name="Souza W.R."/>
            <person name="Silva R.E."/>
            <person name="Goodfellow M."/>
            <person name="Busarakam K."/>
            <person name="Figueiro F.S."/>
            <person name="Ferreira D."/>
            <person name="Rodrigues-Filho E."/>
            <person name="Moraes L.A.B."/>
            <person name="Zucchi T.D."/>
        </authorList>
    </citation>
    <scope>NUCLEOTIDE SEQUENCE [LARGE SCALE GENOMIC DNA]</scope>
    <source>
        <strain evidence="1 2">NCIMB 14900</strain>
    </source>
</reference>
<keyword evidence="2" id="KW-1185">Reference proteome</keyword>